<name>A0AAN7SRK4_9COLE</name>
<evidence type="ECO:0000313" key="4">
    <source>
        <dbReference type="Proteomes" id="UP001353858"/>
    </source>
</evidence>
<accession>A0AAN7SRK4</accession>
<organism evidence="3 4">
    <name type="scientific">Aquatica leii</name>
    <dbReference type="NCBI Taxonomy" id="1421715"/>
    <lineage>
        <taxon>Eukaryota</taxon>
        <taxon>Metazoa</taxon>
        <taxon>Ecdysozoa</taxon>
        <taxon>Arthropoda</taxon>
        <taxon>Hexapoda</taxon>
        <taxon>Insecta</taxon>
        <taxon>Pterygota</taxon>
        <taxon>Neoptera</taxon>
        <taxon>Endopterygota</taxon>
        <taxon>Coleoptera</taxon>
        <taxon>Polyphaga</taxon>
        <taxon>Elateriformia</taxon>
        <taxon>Elateroidea</taxon>
        <taxon>Lampyridae</taxon>
        <taxon>Luciolinae</taxon>
        <taxon>Aquatica</taxon>
    </lineage>
</organism>
<proteinExistence type="predicted"/>
<dbReference type="Pfam" id="PF00085">
    <property type="entry name" value="Thioredoxin"/>
    <property type="match status" value="1"/>
</dbReference>
<keyword evidence="4" id="KW-1185">Reference proteome</keyword>
<dbReference type="InterPro" id="IPR017937">
    <property type="entry name" value="Thioredoxin_CS"/>
</dbReference>
<dbReference type="Gene3D" id="3.40.30.10">
    <property type="entry name" value="Glutaredoxin"/>
    <property type="match status" value="1"/>
</dbReference>
<dbReference type="SUPFAM" id="SSF52833">
    <property type="entry name" value="Thioredoxin-like"/>
    <property type="match status" value="1"/>
</dbReference>
<dbReference type="AlphaFoldDB" id="A0AAN7SRK4"/>
<dbReference type="PROSITE" id="PS51352">
    <property type="entry name" value="THIOREDOXIN_2"/>
    <property type="match status" value="1"/>
</dbReference>
<dbReference type="Proteomes" id="UP001353858">
    <property type="component" value="Unassembled WGS sequence"/>
</dbReference>
<protein>
    <recommendedName>
        <fullName evidence="2">Thioredoxin domain-containing protein</fullName>
    </recommendedName>
</protein>
<dbReference type="PANTHER" id="PTHR46135">
    <property type="entry name" value="NME/NM23 FAMILY MEMBER 8"/>
    <property type="match status" value="1"/>
</dbReference>
<feature type="domain" description="Thioredoxin" evidence="2">
    <location>
        <begin position="1"/>
        <end position="127"/>
    </location>
</feature>
<dbReference type="InterPro" id="IPR013766">
    <property type="entry name" value="Thioredoxin_domain"/>
</dbReference>
<evidence type="ECO:0000259" key="2">
    <source>
        <dbReference type="PROSITE" id="PS51352"/>
    </source>
</evidence>
<sequence>MRAFKSPLQVEINSNYQWEKLLENEELLGLSLVKFNVFTSVFLVVDVYSGWCGPCTSMLPTLQKIKEQVGKDVTFATANADKITFLETFRDKSEPTWLLLVEGKIINVVYGSSSPRLVRTISSELKKEILIQKGEGTRAELEIDDISKEEPALIKAPPSKKPKETTPPPPVNPLLLDEEFPYRPFRITYFK</sequence>
<evidence type="ECO:0000313" key="3">
    <source>
        <dbReference type="EMBL" id="KAK4880830.1"/>
    </source>
</evidence>
<dbReference type="EMBL" id="JARPUR010000003">
    <property type="protein sequence ID" value="KAK4880830.1"/>
    <property type="molecule type" value="Genomic_DNA"/>
</dbReference>
<dbReference type="PROSITE" id="PS00194">
    <property type="entry name" value="THIOREDOXIN_1"/>
    <property type="match status" value="1"/>
</dbReference>
<feature type="region of interest" description="Disordered" evidence="1">
    <location>
        <begin position="149"/>
        <end position="175"/>
    </location>
</feature>
<dbReference type="InterPro" id="IPR036249">
    <property type="entry name" value="Thioredoxin-like_sf"/>
</dbReference>
<gene>
    <name evidence="3" type="ORF">RN001_008976</name>
</gene>
<evidence type="ECO:0000256" key="1">
    <source>
        <dbReference type="SAM" id="MobiDB-lite"/>
    </source>
</evidence>
<comment type="caution">
    <text evidence="3">The sequence shown here is derived from an EMBL/GenBank/DDBJ whole genome shotgun (WGS) entry which is preliminary data.</text>
</comment>
<dbReference type="InterPro" id="IPR051766">
    <property type="entry name" value="TXND_domain-containing"/>
</dbReference>
<reference evidence="4" key="1">
    <citation type="submission" date="2023-01" db="EMBL/GenBank/DDBJ databases">
        <title>Key to firefly adult light organ development and bioluminescence: homeobox transcription factors regulate luciferase expression and transportation to peroxisome.</title>
        <authorList>
            <person name="Fu X."/>
        </authorList>
    </citation>
    <scope>NUCLEOTIDE SEQUENCE [LARGE SCALE GENOMIC DNA]</scope>
</reference>
<dbReference type="PANTHER" id="PTHR46135:SF3">
    <property type="entry name" value="NME_NM23 FAMILY MEMBER 8"/>
    <property type="match status" value="1"/>
</dbReference>